<dbReference type="InParanoid" id="A0A059BUZ0"/>
<evidence type="ECO:0000313" key="1">
    <source>
        <dbReference type="EMBL" id="KCW70063.1"/>
    </source>
</evidence>
<reference evidence="1" key="1">
    <citation type="submission" date="2013-07" db="EMBL/GenBank/DDBJ databases">
        <title>The genome of Eucalyptus grandis.</title>
        <authorList>
            <person name="Schmutz J."/>
            <person name="Hayes R."/>
            <person name="Myburg A."/>
            <person name="Tuskan G."/>
            <person name="Grattapaglia D."/>
            <person name="Rokhsar D.S."/>
        </authorList>
    </citation>
    <scope>NUCLEOTIDE SEQUENCE</scope>
    <source>
        <tissue evidence="1">Leaf extractions</tissue>
    </source>
</reference>
<dbReference type="AlphaFoldDB" id="A0A059BUZ0"/>
<protein>
    <submittedName>
        <fullName evidence="1">Uncharacterized protein</fullName>
    </submittedName>
</protein>
<accession>A0A059BUZ0</accession>
<dbReference type="Gramene" id="KCW70063">
    <property type="protein sequence ID" value="KCW70063"/>
    <property type="gene ID" value="EUGRSUZ_F03365"/>
</dbReference>
<gene>
    <name evidence="1" type="ORF">EUGRSUZ_F03365</name>
</gene>
<sequence length="68" mass="7450">MSPSASANIKLKNSESSTPILKGTSYISSFNNFNHNMRRHAPAHTRSELSFMPNAGIFLLKEASNLAN</sequence>
<name>A0A059BUZ0_EUCGR</name>
<proteinExistence type="predicted"/>
<organism evidence="1">
    <name type="scientific">Eucalyptus grandis</name>
    <name type="common">Flooded gum</name>
    <dbReference type="NCBI Taxonomy" id="71139"/>
    <lineage>
        <taxon>Eukaryota</taxon>
        <taxon>Viridiplantae</taxon>
        <taxon>Streptophyta</taxon>
        <taxon>Embryophyta</taxon>
        <taxon>Tracheophyta</taxon>
        <taxon>Spermatophyta</taxon>
        <taxon>Magnoliopsida</taxon>
        <taxon>eudicotyledons</taxon>
        <taxon>Gunneridae</taxon>
        <taxon>Pentapetalae</taxon>
        <taxon>rosids</taxon>
        <taxon>malvids</taxon>
        <taxon>Myrtales</taxon>
        <taxon>Myrtaceae</taxon>
        <taxon>Myrtoideae</taxon>
        <taxon>Eucalypteae</taxon>
        <taxon>Eucalyptus</taxon>
    </lineage>
</organism>
<dbReference type="EMBL" id="KK198758">
    <property type="protein sequence ID" value="KCW70063.1"/>
    <property type="molecule type" value="Genomic_DNA"/>
</dbReference>